<dbReference type="InterPro" id="IPR027417">
    <property type="entry name" value="P-loop_NTPase"/>
</dbReference>
<dbReference type="Pfam" id="PF00931">
    <property type="entry name" value="NB-ARC"/>
    <property type="match status" value="1"/>
</dbReference>
<dbReference type="GO" id="GO:0043531">
    <property type="term" value="F:ADP binding"/>
    <property type="evidence" value="ECO:0007669"/>
    <property type="project" value="InterPro"/>
</dbReference>
<reference evidence="2 3" key="2">
    <citation type="journal article" date="2017" name="Front. Plant Sci.">
        <title>Gene Classification and Mining of Molecular Markers Useful in Red Clover (Trifolium pratense) Breeding.</title>
        <authorList>
            <person name="Istvanek J."/>
            <person name="Dluhosova J."/>
            <person name="Dluhos P."/>
            <person name="Patkova L."/>
            <person name="Nedelnik J."/>
            <person name="Repkova J."/>
        </authorList>
    </citation>
    <scope>NUCLEOTIDE SEQUENCE [LARGE SCALE GENOMIC DNA]</scope>
    <source>
        <strain evidence="3">cv. Tatra</strain>
        <tissue evidence="2">Young leaves</tissue>
    </source>
</reference>
<evidence type="ECO:0000313" key="3">
    <source>
        <dbReference type="Proteomes" id="UP000236291"/>
    </source>
</evidence>
<sequence>MCCCSSSSAATNLNSTLLENLRKAPLYMDENDVVGFEKPKDILIEWLVKGRAELTVVSVVAMGGKGKTTLAKKVFDNNKVVERFEYRVWITVSQPYSVEGLLN</sequence>
<dbReference type="STRING" id="57577.A0A2K3P7J3"/>
<dbReference type="Gene3D" id="3.40.50.300">
    <property type="entry name" value="P-loop containing nucleotide triphosphate hydrolases"/>
    <property type="match status" value="1"/>
</dbReference>
<dbReference type="InterPro" id="IPR002182">
    <property type="entry name" value="NB-ARC"/>
</dbReference>
<reference evidence="2 3" key="1">
    <citation type="journal article" date="2014" name="Am. J. Bot.">
        <title>Genome assembly and annotation for red clover (Trifolium pratense; Fabaceae).</title>
        <authorList>
            <person name="Istvanek J."/>
            <person name="Jaros M."/>
            <person name="Krenek A."/>
            <person name="Repkova J."/>
        </authorList>
    </citation>
    <scope>NUCLEOTIDE SEQUENCE [LARGE SCALE GENOMIC DNA]</scope>
    <source>
        <strain evidence="3">cv. Tatra</strain>
        <tissue evidence="2">Young leaves</tissue>
    </source>
</reference>
<dbReference type="Proteomes" id="UP000236291">
    <property type="component" value="Unassembled WGS sequence"/>
</dbReference>
<comment type="caution">
    <text evidence="2">The sequence shown here is derived from an EMBL/GenBank/DDBJ whole genome shotgun (WGS) entry which is preliminary data.</text>
</comment>
<evidence type="ECO:0000313" key="2">
    <source>
        <dbReference type="EMBL" id="PNY11253.1"/>
    </source>
</evidence>
<dbReference type="AlphaFoldDB" id="A0A2K3P7J3"/>
<protein>
    <submittedName>
        <fullName evidence="2">NBS-containing resistance-like protein</fullName>
    </submittedName>
</protein>
<organism evidence="2 3">
    <name type="scientific">Trifolium pratense</name>
    <name type="common">Red clover</name>
    <dbReference type="NCBI Taxonomy" id="57577"/>
    <lineage>
        <taxon>Eukaryota</taxon>
        <taxon>Viridiplantae</taxon>
        <taxon>Streptophyta</taxon>
        <taxon>Embryophyta</taxon>
        <taxon>Tracheophyta</taxon>
        <taxon>Spermatophyta</taxon>
        <taxon>Magnoliopsida</taxon>
        <taxon>eudicotyledons</taxon>
        <taxon>Gunneridae</taxon>
        <taxon>Pentapetalae</taxon>
        <taxon>rosids</taxon>
        <taxon>fabids</taxon>
        <taxon>Fabales</taxon>
        <taxon>Fabaceae</taxon>
        <taxon>Papilionoideae</taxon>
        <taxon>50 kb inversion clade</taxon>
        <taxon>NPAAA clade</taxon>
        <taxon>Hologalegina</taxon>
        <taxon>IRL clade</taxon>
        <taxon>Trifolieae</taxon>
        <taxon>Trifolium</taxon>
    </lineage>
</organism>
<evidence type="ECO:0000259" key="1">
    <source>
        <dbReference type="Pfam" id="PF00931"/>
    </source>
</evidence>
<dbReference type="SUPFAM" id="SSF52540">
    <property type="entry name" value="P-loop containing nucleoside triphosphate hydrolases"/>
    <property type="match status" value="1"/>
</dbReference>
<name>A0A2K3P7J3_TRIPR</name>
<dbReference type="PANTHER" id="PTHR19338:SF32">
    <property type="entry name" value="OS06G0287500 PROTEIN"/>
    <property type="match status" value="1"/>
</dbReference>
<gene>
    <name evidence="2" type="ORF">L195_g007856</name>
</gene>
<accession>A0A2K3P7J3</accession>
<dbReference type="PANTHER" id="PTHR19338">
    <property type="entry name" value="TRANSLOCASE OF INNER MITOCHONDRIAL MEMBRANE 13 HOMOLOG"/>
    <property type="match status" value="1"/>
</dbReference>
<dbReference type="EMBL" id="ASHM01004411">
    <property type="protein sequence ID" value="PNY11253.1"/>
    <property type="molecule type" value="Genomic_DNA"/>
</dbReference>
<proteinExistence type="predicted"/>
<feature type="domain" description="NB-ARC" evidence="1">
    <location>
        <begin position="37"/>
        <end position="101"/>
    </location>
</feature>